<name>A0A644WRH8_9ZZZZ</name>
<accession>A0A644WRH8</accession>
<evidence type="ECO:0000313" key="1">
    <source>
        <dbReference type="EMBL" id="MPM06068.1"/>
    </source>
</evidence>
<organism evidence="1">
    <name type="scientific">bioreactor metagenome</name>
    <dbReference type="NCBI Taxonomy" id="1076179"/>
    <lineage>
        <taxon>unclassified sequences</taxon>
        <taxon>metagenomes</taxon>
        <taxon>ecological metagenomes</taxon>
    </lineage>
</organism>
<dbReference type="AlphaFoldDB" id="A0A644WRH8"/>
<protein>
    <submittedName>
        <fullName evidence="1">Uncharacterized protein</fullName>
    </submittedName>
</protein>
<dbReference type="EMBL" id="VSSQ01001194">
    <property type="protein sequence ID" value="MPM06068.1"/>
    <property type="molecule type" value="Genomic_DNA"/>
</dbReference>
<gene>
    <name evidence="1" type="ORF">SDC9_52363</name>
</gene>
<comment type="caution">
    <text evidence="1">The sequence shown here is derived from an EMBL/GenBank/DDBJ whole genome shotgun (WGS) entry which is preliminary data.</text>
</comment>
<proteinExistence type="predicted"/>
<sequence>MRYTHFANGSEIIYKVGVGKICLMRVCKIIDYHSCPLTTRHFLRKL</sequence>
<reference evidence="1" key="1">
    <citation type="submission" date="2019-08" db="EMBL/GenBank/DDBJ databases">
        <authorList>
            <person name="Kucharzyk K."/>
            <person name="Murdoch R.W."/>
            <person name="Higgins S."/>
            <person name="Loffler F."/>
        </authorList>
    </citation>
    <scope>NUCLEOTIDE SEQUENCE</scope>
</reference>